<gene>
    <name evidence="1" type="ORF">Tco_1053537</name>
</gene>
<reference evidence="1" key="1">
    <citation type="journal article" date="2022" name="Int. J. Mol. Sci.">
        <title>Draft Genome of Tanacetum Coccineum: Genomic Comparison of Closely Related Tanacetum-Family Plants.</title>
        <authorList>
            <person name="Yamashiro T."/>
            <person name="Shiraishi A."/>
            <person name="Nakayama K."/>
            <person name="Satake H."/>
        </authorList>
    </citation>
    <scope>NUCLEOTIDE SEQUENCE</scope>
</reference>
<protein>
    <recommendedName>
        <fullName evidence="3">Reverse transcriptase</fullName>
    </recommendedName>
</protein>
<dbReference type="Proteomes" id="UP001151760">
    <property type="component" value="Unassembled WGS sequence"/>
</dbReference>
<name>A0ABQ5GV00_9ASTR</name>
<organism evidence="1 2">
    <name type="scientific">Tanacetum coccineum</name>
    <dbReference type="NCBI Taxonomy" id="301880"/>
    <lineage>
        <taxon>Eukaryota</taxon>
        <taxon>Viridiplantae</taxon>
        <taxon>Streptophyta</taxon>
        <taxon>Embryophyta</taxon>
        <taxon>Tracheophyta</taxon>
        <taxon>Spermatophyta</taxon>
        <taxon>Magnoliopsida</taxon>
        <taxon>eudicotyledons</taxon>
        <taxon>Gunneridae</taxon>
        <taxon>Pentapetalae</taxon>
        <taxon>asterids</taxon>
        <taxon>campanulids</taxon>
        <taxon>Asterales</taxon>
        <taxon>Asteraceae</taxon>
        <taxon>Asteroideae</taxon>
        <taxon>Anthemideae</taxon>
        <taxon>Anthemidinae</taxon>
        <taxon>Tanacetum</taxon>
    </lineage>
</organism>
<evidence type="ECO:0008006" key="3">
    <source>
        <dbReference type="Google" id="ProtNLM"/>
    </source>
</evidence>
<accession>A0ABQ5GV00</accession>
<sequence length="341" mass="38726">MGRGTWYYSLGVSSIVDAFVRSEFGISSWRGSRVDGRSYLLSGAIDGSEANRIIRDSKSYKVRVGSNGNLLWEVSVLHGGVEKSEIENSYVMSPMEGGVRVAREDDRGVTEGREDVREVFQQRGSGAKRKLSRCGRNQMGNEPVIALPEGADDFIVYYDARSKDLEVYLVEERGRLLSRWMKLFNEYGFEAKYHLGKANVVVESWSRKKSEAKNKFWIDFLFDELRDRVVNDVVTQLKVLTSFLDDERGTDDVVGREGLSFEARQKSELNGARIERKWLEETRGVTVGVQLDAEQAAWKDDTDDESEDQELEAHYMYMAQLQEVTPDQVDNSGPICDVEHA</sequence>
<evidence type="ECO:0000313" key="2">
    <source>
        <dbReference type="Proteomes" id="UP001151760"/>
    </source>
</evidence>
<keyword evidence="2" id="KW-1185">Reference proteome</keyword>
<proteinExistence type="predicted"/>
<evidence type="ECO:0000313" key="1">
    <source>
        <dbReference type="EMBL" id="GJT79195.1"/>
    </source>
</evidence>
<dbReference type="EMBL" id="BQNB010018877">
    <property type="protein sequence ID" value="GJT79195.1"/>
    <property type="molecule type" value="Genomic_DNA"/>
</dbReference>
<reference evidence="1" key="2">
    <citation type="submission" date="2022-01" db="EMBL/GenBank/DDBJ databases">
        <authorList>
            <person name="Yamashiro T."/>
            <person name="Shiraishi A."/>
            <person name="Satake H."/>
            <person name="Nakayama K."/>
        </authorList>
    </citation>
    <scope>NUCLEOTIDE SEQUENCE</scope>
</reference>
<comment type="caution">
    <text evidence="1">The sequence shown here is derived from an EMBL/GenBank/DDBJ whole genome shotgun (WGS) entry which is preliminary data.</text>
</comment>